<dbReference type="Proteomes" id="UP000639772">
    <property type="component" value="Chromosome 12"/>
</dbReference>
<evidence type="ECO:0000313" key="3">
    <source>
        <dbReference type="Proteomes" id="UP000639772"/>
    </source>
</evidence>
<dbReference type="EMBL" id="JADCNM010000012">
    <property type="protein sequence ID" value="KAG0459726.1"/>
    <property type="molecule type" value="Genomic_DNA"/>
</dbReference>
<organism evidence="2 3">
    <name type="scientific">Vanilla planifolia</name>
    <name type="common">Vanilla</name>
    <dbReference type="NCBI Taxonomy" id="51239"/>
    <lineage>
        <taxon>Eukaryota</taxon>
        <taxon>Viridiplantae</taxon>
        <taxon>Streptophyta</taxon>
        <taxon>Embryophyta</taxon>
        <taxon>Tracheophyta</taxon>
        <taxon>Spermatophyta</taxon>
        <taxon>Magnoliopsida</taxon>
        <taxon>Liliopsida</taxon>
        <taxon>Asparagales</taxon>
        <taxon>Orchidaceae</taxon>
        <taxon>Vanilloideae</taxon>
        <taxon>Vanilleae</taxon>
        <taxon>Vanilla</taxon>
    </lineage>
</organism>
<feature type="region of interest" description="Disordered" evidence="1">
    <location>
        <begin position="51"/>
        <end position="75"/>
    </location>
</feature>
<gene>
    <name evidence="2" type="ORF">HPP92_022854</name>
</gene>
<accession>A0A835PSX2</accession>
<evidence type="ECO:0000256" key="1">
    <source>
        <dbReference type="SAM" id="MobiDB-lite"/>
    </source>
</evidence>
<name>A0A835PSX2_VANPL</name>
<comment type="caution">
    <text evidence="2">The sequence shown here is derived from an EMBL/GenBank/DDBJ whole genome shotgun (WGS) entry which is preliminary data.</text>
</comment>
<protein>
    <submittedName>
        <fullName evidence="2">Uncharacterized protein</fullName>
    </submittedName>
</protein>
<sequence>MQGNVASEEGMETWIEGMLAANAIGAQKDMYSGLLGRRKRCGATCCRITPSSSNRTPKAAAGRWDMGEFEVQNGD</sequence>
<reference evidence="2 3" key="1">
    <citation type="journal article" date="2020" name="Nat. Food">
        <title>A phased Vanilla planifolia genome enables genetic improvement of flavour and production.</title>
        <authorList>
            <person name="Hasing T."/>
            <person name="Tang H."/>
            <person name="Brym M."/>
            <person name="Khazi F."/>
            <person name="Huang T."/>
            <person name="Chambers A.H."/>
        </authorList>
    </citation>
    <scope>NUCLEOTIDE SEQUENCE [LARGE SCALE GENOMIC DNA]</scope>
    <source>
        <tissue evidence="2">Leaf</tissue>
    </source>
</reference>
<evidence type="ECO:0000313" key="2">
    <source>
        <dbReference type="EMBL" id="KAG0459726.1"/>
    </source>
</evidence>
<dbReference type="AlphaFoldDB" id="A0A835PSX2"/>
<proteinExistence type="predicted"/>